<name>A0A9D4DV92_DREPO</name>
<evidence type="ECO:0000313" key="1">
    <source>
        <dbReference type="EMBL" id="KAH3754970.1"/>
    </source>
</evidence>
<reference evidence="1" key="1">
    <citation type="journal article" date="2019" name="bioRxiv">
        <title>The Genome of the Zebra Mussel, Dreissena polymorpha: A Resource for Invasive Species Research.</title>
        <authorList>
            <person name="McCartney M.A."/>
            <person name="Auch B."/>
            <person name="Kono T."/>
            <person name="Mallez S."/>
            <person name="Zhang Y."/>
            <person name="Obille A."/>
            <person name="Becker A."/>
            <person name="Abrahante J.E."/>
            <person name="Garbe J."/>
            <person name="Badalamenti J.P."/>
            <person name="Herman A."/>
            <person name="Mangelson H."/>
            <person name="Liachko I."/>
            <person name="Sullivan S."/>
            <person name="Sone E.D."/>
            <person name="Koren S."/>
            <person name="Silverstein K.A.T."/>
            <person name="Beckman K.B."/>
            <person name="Gohl D.M."/>
        </authorList>
    </citation>
    <scope>NUCLEOTIDE SEQUENCE</scope>
    <source>
        <strain evidence="1">Duluth1</strain>
        <tissue evidence="1">Whole animal</tissue>
    </source>
</reference>
<gene>
    <name evidence="1" type="ORF">DPMN_189651</name>
</gene>
<dbReference type="AlphaFoldDB" id="A0A9D4DV92"/>
<dbReference type="EMBL" id="JAIWYP010000010">
    <property type="protein sequence ID" value="KAH3754970.1"/>
    <property type="molecule type" value="Genomic_DNA"/>
</dbReference>
<keyword evidence="2" id="KW-1185">Reference proteome</keyword>
<accession>A0A9D4DV92</accession>
<evidence type="ECO:0000313" key="2">
    <source>
        <dbReference type="Proteomes" id="UP000828390"/>
    </source>
</evidence>
<sequence length="114" mass="13272">MVTSGVMYSSHGNVWCYVLEQWLRLELCTRAMVTSGVTYSSNVTPGVMHSSHGNVWSYVLEQCYAWSYVLESWLRLELCTRLSYETIRCISCFMANTSEIRDVPRTMDYFLKQN</sequence>
<protein>
    <submittedName>
        <fullName evidence="1">Uncharacterized protein</fullName>
    </submittedName>
</protein>
<comment type="caution">
    <text evidence="1">The sequence shown here is derived from an EMBL/GenBank/DDBJ whole genome shotgun (WGS) entry which is preliminary data.</text>
</comment>
<dbReference type="Proteomes" id="UP000828390">
    <property type="component" value="Unassembled WGS sequence"/>
</dbReference>
<proteinExistence type="predicted"/>
<reference evidence="1" key="2">
    <citation type="submission" date="2020-11" db="EMBL/GenBank/DDBJ databases">
        <authorList>
            <person name="McCartney M.A."/>
            <person name="Auch B."/>
            <person name="Kono T."/>
            <person name="Mallez S."/>
            <person name="Becker A."/>
            <person name="Gohl D.M."/>
            <person name="Silverstein K.A.T."/>
            <person name="Koren S."/>
            <person name="Bechman K.B."/>
            <person name="Herman A."/>
            <person name="Abrahante J.E."/>
            <person name="Garbe J."/>
        </authorList>
    </citation>
    <scope>NUCLEOTIDE SEQUENCE</scope>
    <source>
        <strain evidence="1">Duluth1</strain>
        <tissue evidence="1">Whole animal</tissue>
    </source>
</reference>
<organism evidence="1 2">
    <name type="scientific">Dreissena polymorpha</name>
    <name type="common">Zebra mussel</name>
    <name type="synonym">Mytilus polymorpha</name>
    <dbReference type="NCBI Taxonomy" id="45954"/>
    <lineage>
        <taxon>Eukaryota</taxon>
        <taxon>Metazoa</taxon>
        <taxon>Spiralia</taxon>
        <taxon>Lophotrochozoa</taxon>
        <taxon>Mollusca</taxon>
        <taxon>Bivalvia</taxon>
        <taxon>Autobranchia</taxon>
        <taxon>Heteroconchia</taxon>
        <taxon>Euheterodonta</taxon>
        <taxon>Imparidentia</taxon>
        <taxon>Neoheterodontei</taxon>
        <taxon>Myida</taxon>
        <taxon>Dreissenoidea</taxon>
        <taxon>Dreissenidae</taxon>
        <taxon>Dreissena</taxon>
    </lineage>
</organism>